<organism evidence="2">
    <name type="scientific">bioreactor metagenome</name>
    <dbReference type="NCBI Taxonomy" id="1076179"/>
    <lineage>
        <taxon>unclassified sequences</taxon>
        <taxon>metagenomes</taxon>
        <taxon>ecological metagenomes</taxon>
    </lineage>
</organism>
<dbReference type="AlphaFoldDB" id="A0A645HED8"/>
<evidence type="ECO:0000256" key="1">
    <source>
        <dbReference type="SAM" id="MobiDB-lite"/>
    </source>
</evidence>
<comment type="caution">
    <text evidence="2">The sequence shown here is derived from an EMBL/GenBank/DDBJ whole genome shotgun (WGS) entry which is preliminary data.</text>
</comment>
<dbReference type="EMBL" id="VSSQ01091024">
    <property type="protein sequence ID" value="MPN36732.1"/>
    <property type="molecule type" value="Genomic_DNA"/>
</dbReference>
<accession>A0A645HED8</accession>
<gene>
    <name evidence="2" type="ORF">SDC9_184242</name>
</gene>
<evidence type="ECO:0000313" key="2">
    <source>
        <dbReference type="EMBL" id="MPN36732.1"/>
    </source>
</evidence>
<feature type="compositionally biased region" description="Basic and acidic residues" evidence="1">
    <location>
        <begin position="41"/>
        <end position="59"/>
    </location>
</feature>
<sequence length="167" mass="18832">MTSATAWLAAIGERDAVTTIGSKRVTSLAATGAAFAMANAARDKDRDEGTSTARQEREPVRKRMDFIVEISRQNARPSFPAGVRRRCKRELAPRCWPVSGLAEQLMRPSQKPKLPVVRCKSRGGRHLVRLPLRGQRRLDEFRWNRSSCFPFNSVANDAATRHQREKC</sequence>
<feature type="region of interest" description="Disordered" evidence="1">
    <location>
        <begin position="40"/>
        <end position="59"/>
    </location>
</feature>
<reference evidence="2" key="1">
    <citation type="submission" date="2019-08" db="EMBL/GenBank/DDBJ databases">
        <authorList>
            <person name="Kucharzyk K."/>
            <person name="Murdoch R.W."/>
            <person name="Higgins S."/>
            <person name="Loffler F."/>
        </authorList>
    </citation>
    <scope>NUCLEOTIDE SEQUENCE</scope>
</reference>
<name>A0A645HED8_9ZZZZ</name>
<protein>
    <submittedName>
        <fullName evidence="2">Uncharacterized protein</fullName>
    </submittedName>
</protein>
<proteinExistence type="predicted"/>